<dbReference type="EMBL" id="JADDUM010000049">
    <property type="protein sequence ID" value="MBE8590927.1"/>
    <property type="molecule type" value="Genomic_DNA"/>
</dbReference>
<dbReference type="PROSITE" id="PS51819">
    <property type="entry name" value="VOC"/>
    <property type="match status" value="1"/>
</dbReference>
<accession>A0ABR9SPV9</accession>
<protein>
    <submittedName>
        <fullName evidence="2">VOC family protein</fullName>
    </submittedName>
</protein>
<dbReference type="InterPro" id="IPR004360">
    <property type="entry name" value="Glyas_Fos-R_dOase_dom"/>
</dbReference>
<dbReference type="Pfam" id="PF00903">
    <property type="entry name" value="Glyoxalase"/>
    <property type="match status" value="1"/>
</dbReference>
<proteinExistence type="predicted"/>
<sequence>MSKKPGNYTQHANPGPRYIAHWVCKTSRREEMIDWYTQVFDAEIVHIDKRIAFLTWDGESHRLALVNLPRWLRFLFPFSRLRRKFYGFDHLAMDFGSLEDLLGRYERLRDRGIKPVWCINHGLTTSIYYEDPEGIRIEFQVENFATPEATKLYFTTQAFAENPIGVNFEPDYLLTQMRAGVPREDLLRQGAGTPPGKKTVSNMKTINWRTL</sequence>
<evidence type="ECO:0000313" key="3">
    <source>
        <dbReference type="Proteomes" id="UP000613075"/>
    </source>
</evidence>
<comment type="caution">
    <text evidence="2">The sequence shown here is derived from an EMBL/GenBank/DDBJ whole genome shotgun (WGS) entry which is preliminary data.</text>
</comment>
<evidence type="ECO:0000259" key="1">
    <source>
        <dbReference type="PROSITE" id="PS51819"/>
    </source>
</evidence>
<dbReference type="InterPro" id="IPR037523">
    <property type="entry name" value="VOC_core"/>
</dbReference>
<reference evidence="2 3" key="1">
    <citation type="submission" date="2020-10" db="EMBL/GenBank/DDBJ databases">
        <title>The draft genomes of Cyclamen pathogen Pseudomonas sp.</title>
        <authorList>
            <person name="Fujikawa T."/>
            <person name="Sawada H."/>
        </authorList>
    </citation>
    <scope>NUCLEOTIDE SEQUENCE [LARGE SCALE GENOMIC DNA]</scope>
    <source>
        <strain evidence="2 3">MAFF 301449</strain>
    </source>
</reference>
<keyword evidence="3" id="KW-1185">Reference proteome</keyword>
<dbReference type="SUPFAM" id="SSF54593">
    <property type="entry name" value="Glyoxalase/Bleomycin resistance protein/Dihydroxybiphenyl dioxygenase"/>
    <property type="match status" value="1"/>
</dbReference>
<name>A0ABR9SPV9_9PSED</name>
<dbReference type="Gene3D" id="3.10.180.10">
    <property type="entry name" value="2,3-Dihydroxybiphenyl 1,2-Dioxygenase, domain 1"/>
    <property type="match status" value="1"/>
</dbReference>
<organism evidence="2 3">
    <name type="scientific">Pseudomonas cyclaminis</name>
    <dbReference type="NCBI Taxonomy" id="2781239"/>
    <lineage>
        <taxon>Bacteria</taxon>
        <taxon>Pseudomonadati</taxon>
        <taxon>Pseudomonadota</taxon>
        <taxon>Gammaproteobacteria</taxon>
        <taxon>Pseudomonadales</taxon>
        <taxon>Pseudomonadaceae</taxon>
        <taxon>Pseudomonas</taxon>
    </lineage>
</organism>
<dbReference type="RefSeq" id="WP_193861845.1">
    <property type="nucleotide sequence ID" value="NZ_JADDUM010000049.1"/>
</dbReference>
<dbReference type="InterPro" id="IPR029068">
    <property type="entry name" value="Glyas_Bleomycin-R_OHBP_Dase"/>
</dbReference>
<feature type="domain" description="VOC" evidence="1">
    <location>
        <begin position="18"/>
        <end position="142"/>
    </location>
</feature>
<gene>
    <name evidence="2" type="ORF">IQK56_08285</name>
</gene>
<evidence type="ECO:0000313" key="2">
    <source>
        <dbReference type="EMBL" id="MBE8590927.1"/>
    </source>
</evidence>
<dbReference type="Proteomes" id="UP000613075">
    <property type="component" value="Unassembled WGS sequence"/>
</dbReference>